<keyword evidence="3" id="KW-1185">Reference proteome</keyword>
<dbReference type="AlphaFoldDB" id="C7P5V3"/>
<dbReference type="Proteomes" id="UP000001495">
    <property type="component" value="Chromosome"/>
</dbReference>
<evidence type="ECO:0000256" key="1">
    <source>
        <dbReference type="SAM" id="Phobius"/>
    </source>
</evidence>
<feature type="transmembrane region" description="Helical" evidence="1">
    <location>
        <begin position="259"/>
        <end position="278"/>
    </location>
</feature>
<sequence length="284" mass="32624">MKKTYYVLSMLILLIINSTFAEFNTSGIDYDNMKYNEILYITIKNDTAYVKDIINGTNTPHYVKSAGIVLYEDIYGCNYSYLLYTNSSSSIVFYYNFSVDKLNNTINITIPQLEDYVGSLGRIRMRIPPNDIKIAIFAENKLAETNGKYILEYNKTSKKVVSLIYLDDISSICNIYHPKFFNSSEFYGYMVKNTTSIGENNTSYIIKNSKGTFTFDKKYNVFVSNNTAYLKEPYFYVKLYDSTPDDVIVLEERRNSPSLLGVIGIILGFGLIVLAIYLDRRGRT</sequence>
<dbReference type="STRING" id="573064.Mefer_0093"/>
<dbReference type="HOGENOM" id="CLU_978634_0_0_2"/>
<dbReference type="EMBL" id="CP001696">
    <property type="protein sequence ID" value="ACV23935.1"/>
    <property type="molecule type" value="Genomic_DNA"/>
</dbReference>
<keyword evidence="1" id="KW-1133">Transmembrane helix</keyword>
<accession>C7P5V3</accession>
<keyword evidence="1" id="KW-0812">Transmembrane</keyword>
<dbReference type="OrthoDB" id="66075at2157"/>
<gene>
    <name evidence="2" type="ordered locus">Mefer_0093</name>
</gene>
<reference evidence="2" key="1">
    <citation type="submission" date="2009-08" db="EMBL/GenBank/DDBJ databases">
        <title>Complete sequence of chromosome of Methanocaldococcus fervens AG86.</title>
        <authorList>
            <consortium name="US DOE Joint Genome Institute"/>
            <person name="Lucas S."/>
            <person name="Copeland A."/>
            <person name="Lapidus A."/>
            <person name="Glavina del Rio T."/>
            <person name="Tice H."/>
            <person name="Bruce D."/>
            <person name="Goodwin L."/>
            <person name="Pitluck S."/>
            <person name="Chertkov O."/>
            <person name="Detter J.C."/>
            <person name="Han C."/>
            <person name="Tapia R."/>
            <person name="Larimer F."/>
            <person name="Land M."/>
            <person name="Hauser L."/>
            <person name="Kyrpides N."/>
            <person name="Ovchinnikova G."/>
            <person name="Lupa-Sieprawska M."/>
            <person name="Whitman W.B."/>
        </authorList>
    </citation>
    <scope>NUCLEOTIDE SEQUENCE [LARGE SCALE GENOMIC DNA]</scope>
    <source>
        <strain evidence="2">AG86</strain>
    </source>
</reference>
<name>C7P5V3_METFA</name>
<proteinExistence type="predicted"/>
<keyword evidence="1" id="KW-0472">Membrane</keyword>
<protein>
    <submittedName>
        <fullName evidence="2">Uncharacterized protein</fullName>
    </submittedName>
</protein>
<evidence type="ECO:0000313" key="2">
    <source>
        <dbReference type="EMBL" id="ACV23935.1"/>
    </source>
</evidence>
<evidence type="ECO:0000313" key="3">
    <source>
        <dbReference type="Proteomes" id="UP000001495"/>
    </source>
</evidence>
<dbReference type="eggNOG" id="arCOG08273">
    <property type="taxonomic scope" value="Archaea"/>
</dbReference>
<organism evidence="2 3">
    <name type="scientific">Methanocaldococcus fervens (strain DSM 4213 / JCM 15782 / AG86)</name>
    <name type="common">Methanococcus fervens</name>
    <dbReference type="NCBI Taxonomy" id="573064"/>
    <lineage>
        <taxon>Archaea</taxon>
        <taxon>Methanobacteriati</taxon>
        <taxon>Methanobacteriota</taxon>
        <taxon>Methanomada group</taxon>
        <taxon>Methanococci</taxon>
        <taxon>Methanococcales</taxon>
        <taxon>Methanocaldococcaceae</taxon>
        <taxon>Methanocaldococcus</taxon>
    </lineage>
</organism>
<dbReference type="KEGG" id="mfe:Mefer_0093"/>